<evidence type="ECO:0000259" key="5">
    <source>
        <dbReference type="PROSITE" id="PS50977"/>
    </source>
</evidence>
<evidence type="ECO:0000256" key="4">
    <source>
        <dbReference type="PROSITE-ProRule" id="PRU00335"/>
    </source>
</evidence>
<dbReference type="InterPro" id="IPR001647">
    <property type="entry name" value="HTH_TetR"/>
</dbReference>
<dbReference type="SUPFAM" id="SSF48498">
    <property type="entry name" value="Tetracyclin repressor-like, C-terminal domain"/>
    <property type="match status" value="1"/>
</dbReference>
<evidence type="ECO:0000313" key="7">
    <source>
        <dbReference type="Proteomes" id="UP000034150"/>
    </source>
</evidence>
<dbReference type="Proteomes" id="UP000034150">
    <property type="component" value="Unassembled WGS sequence"/>
</dbReference>
<comment type="caution">
    <text evidence="6">The sequence shown here is derived from an EMBL/GenBank/DDBJ whole genome shotgun (WGS) entry which is preliminary data.</text>
</comment>
<sequence>MGRPRQFNEEHVLAAARDQFWSAGYAGTSLDDLTAATGLGRGSLYAAFGDKHALFVLALDEYCTMMTDMVVTELRDSEGRAYDRLVRHIKSSTQTNVADTRRNGCLMAKSASELGVRDKPVSRRIKRMIDAYQAALVETIAAAQREGDIDKATDPKGLAALLLTVLRGMVALRTVGSPPSTIAAAGEQAIVLLPRTSSHH</sequence>
<dbReference type="AlphaFoldDB" id="A0A0M2K3C9"/>
<protein>
    <submittedName>
        <fullName evidence="6">TetR family transcriptional regulator</fullName>
    </submittedName>
</protein>
<dbReference type="PANTHER" id="PTHR47506:SF1">
    <property type="entry name" value="HTH-TYPE TRANSCRIPTIONAL REGULATOR YJDC"/>
    <property type="match status" value="1"/>
</dbReference>
<reference evidence="6 7" key="1">
    <citation type="journal article" date="2015" name="Genome Announc.">
        <title>Draft Genome Sequence of Mycobacterium obuense Strain UC1, Isolated from Patient Sputum.</title>
        <authorList>
            <person name="Greninger A.L."/>
            <person name="Cunningham G."/>
            <person name="Hsu E.D."/>
            <person name="Yu J.M."/>
            <person name="Chiu C.Y."/>
            <person name="Miller S."/>
        </authorList>
    </citation>
    <scope>NUCLEOTIDE SEQUENCE [LARGE SCALE GENOMIC DNA]</scope>
    <source>
        <strain evidence="6 7">UC1</strain>
    </source>
</reference>
<dbReference type="GO" id="GO:0003677">
    <property type="term" value="F:DNA binding"/>
    <property type="evidence" value="ECO:0007669"/>
    <property type="project" value="UniProtKB-UniRule"/>
</dbReference>
<evidence type="ECO:0000256" key="2">
    <source>
        <dbReference type="ARBA" id="ARBA00023125"/>
    </source>
</evidence>
<keyword evidence="1" id="KW-0805">Transcription regulation</keyword>
<dbReference type="InterPro" id="IPR023772">
    <property type="entry name" value="DNA-bd_HTH_TetR-type_CS"/>
</dbReference>
<dbReference type="PANTHER" id="PTHR47506">
    <property type="entry name" value="TRANSCRIPTIONAL REGULATORY PROTEIN"/>
    <property type="match status" value="1"/>
</dbReference>
<dbReference type="OrthoDB" id="9805134at2"/>
<feature type="domain" description="HTH tetR-type" evidence="5">
    <location>
        <begin position="6"/>
        <end position="66"/>
    </location>
</feature>
<dbReference type="PATRIC" id="fig|1807.13.peg.1063"/>
<evidence type="ECO:0000313" key="6">
    <source>
        <dbReference type="EMBL" id="KKF03882.1"/>
    </source>
</evidence>
<keyword evidence="7" id="KW-1185">Reference proteome</keyword>
<dbReference type="PROSITE" id="PS01081">
    <property type="entry name" value="HTH_TETR_1"/>
    <property type="match status" value="1"/>
</dbReference>
<dbReference type="Pfam" id="PF00440">
    <property type="entry name" value="TetR_N"/>
    <property type="match status" value="1"/>
</dbReference>
<dbReference type="Gene3D" id="1.10.357.10">
    <property type="entry name" value="Tetracycline Repressor, domain 2"/>
    <property type="match status" value="1"/>
</dbReference>
<accession>A0A0M2K3C9</accession>
<evidence type="ECO:0000256" key="1">
    <source>
        <dbReference type="ARBA" id="ARBA00023015"/>
    </source>
</evidence>
<dbReference type="InterPro" id="IPR036271">
    <property type="entry name" value="Tet_transcr_reg_TetR-rel_C_sf"/>
</dbReference>
<evidence type="ECO:0000256" key="3">
    <source>
        <dbReference type="ARBA" id="ARBA00023163"/>
    </source>
</evidence>
<dbReference type="SUPFAM" id="SSF46689">
    <property type="entry name" value="Homeodomain-like"/>
    <property type="match status" value="1"/>
</dbReference>
<dbReference type="RefSeq" id="WP_046361230.1">
    <property type="nucleotide sequence ID" value="NZ_LAUZ02000007.1"/>
</dbReference>
<feature type="DNA-binding region" description="H-T-H motif" evidence="4">
    <location>
        <begin position="29"/>
        <end position="48"/>
    </location>
</feature>
<keyword evidence="3" id="KW-0804">Transcription</keyword>
<proteinExistence type="predicted"/>
<keyword evidence="2 4" id="KW-0238">DNA-binding</keyword>
<dbReference type="Gene3D" id="1.10.10.60">
    <property type="entry name" value="Homeodomain-like"/>
    <property type="match status" value="1"/>
</dbReference>
<dbReference type="Pfam" id="PF16925">
    <property type="entry name" value="TetR_C_13"/>
    <property type="match status" value="1"/>
</dbReference>
<gene>
    <name evidence="6" type="ORF">WN67_01250</name>
</gene>
<dbReference type="PROSITE" id="PS50977">
    <property type="entry name" value="HTH_TETR_2"/>
    <property type="match status" value="1"/>
</dbReference>
<name>A0A0M2K3C9_9MYCO</name>
<dbReference type="InterPro" id="IPR011075">
    <property type="entry name" value="TetR_C"/>
</dbReference>
<dbReference type="EMBL" id="LAUZ02000007">
    <property type="protein sequence ID" value="KKF03882.1"/>
    <property type="molecule type" value="Genomic_DNA"/>
</dbReference>
<organism evidence="6 7">
    <name type="scientific">Mycolicibacterium obuense</name>
    <dbReference type="NCBI Taxonomy" id="1807"/>
    <lineage>
        <taxon>Bacteria</taxon>
        <taxon>Bacillati</taxon>
        <taxon>Actinomycetota</taxon>
        <taxon>Actinomycetes</taxon>
        <taxon>Mycobacteriales</taxon>
        <taxon>Mycobacteriaceae</taxon>
        <taxon>Mycolicibacterium</taxon>
    </lineage>
</organism>
<dbReference type="InterPro" id="IPR009057">
    <property type="entry name" value="Homeodomain-like_sf"/>
</dbReference>